<evidence type="ECO:0000256" key="7">
    <source>
        <dbReference type="HAMAP-Rule" id="MF_01554"/>
    </source>
</evidence>
<evidence type="ECO:0000256" key="9">
    <source>
        <dbReference type="RuleBase" id="RU004327"/>
    </source>
</evidence>
<dbReference type="FunFam" id="3.30.310.50:FF:000001">
    <property type="entry name" value="Phosphoglucosamine mutase"/>
    <property type="match status" value="1"/>
</dbReference>
<evidence type="ECO:0000256" key="1">
    <source>
        <dbReference type="ARBA" id="ARBA00010231"/>
    </source>
</evidence>
<feature type="domain" description="Alpha-D-phosphohexomutase alpha/beta/alpha" evidence="12">
    <location>
        <begin position="165"/>
        <end position="260"/>
    </location>
</feature>
<dbReference type="InterPro" id="IPR005843">
    <property type="entry name" value="A-D-PHexomutase_C"/>
</dbReference>
<dbReference type="InterPro" id="IPR016066">
    <property type="entry name" value="A-D-PHexomutase_CS"/>
</dbReference>
<name>A0A1T4NZM6_9FIRM</name>
<dbReference type="Pfam" id="PF02880">
    <property type="entry name" value="PGM_PMM_III"/>
    <property type="match status" value="1"/>
</dbReference>
<evidence type="ECO:0000256" key="3">
    <source>
        <dbReference type="ARBA" id="ARBA00022723"/>
    </source>
</evidence>
<dbReference type="PROSITE" id="PS00710">
    <property type="entry name" value="PGM_PMM"/>
    <property type="match status" value="1"/>
</dbReference>
<dbReference type="InterPro" id="IPR016055">
    <property type="entry name" value="A-D-PHexomutase_a/b/a-I/II/III"/>
</dbReference>
<dbReference type="InterPro" id="IPR005841">
    <property type="entry name" value="Alpha-D-phosphohexomutase_SF"/>
</dbReference>
<comment type="cofactor">
    <cofactor evidence="7">
        <name>Mg(2+)</name>
        <dbReference type="ChEBI" id="CHEBI:18420"/>
    </cofactor>
    <text evidence="7">Binds 1 Mg(2+) ion per subunit.</text>
</comment>
<evidence type="ECO:0000256" key="6">
    <source>
        <dbReference type="ARBA" id="ARBA00050364"/>
    </source>
</evidence>
<keyword evidence="5 7" id="KW-0413">Isomerase</keyword>
<dbReference type="RefSeq" id="WP_078665169.1">
    <property type="nucleotide sequence ID" value="NZ_FUXM01000009.1"/>
</dbReference>
<dbReference type="OrthoDB" id="9806956at2"/>
<dbReference type="InterPro" id="IPR005844">
    <property type="entry name" value="A-D-PHexomutase_a/b/a-I"/>
</dbReference>
<evidence type="ECO:0000259" key="10">
    <source>
        <dbReference type="Pfam" id="PF00408"/>
    </source>
</evidence>
<dbReference type="NCBIfam" id="TIGR01455">
    <property type="entry name" value="glmM"/>
    <property type="match status" value="1"/>
</dbReference>
<feature type="modified residue" description="Phosphoserine" evidence="7">
    <location>
        <position position="105"/>
    </location>
</feature>
<dbReference type="InterPro" id="IPR005845">
    <property type="entry name" value="A-D-PHexomutase_a/b/a-II"/>
</dbReference>
<dbReference type="PANTHER" id="PTHR42946:SF1">
    <property type="entry name" value="PHOSPHOGLUCOMUTASE (ALPHA-D-GLUCOSE-1,6-BISPHOSPHATE-DEPENDENT)"/>
    <property type="match status" value="1"/>
</dbReference>
<dbReference type="EMBL" id="FUXM01000009">
    <property type="protein sequence ID" value="SJZ84562.1"/>
    <property type="molecule type" value="Genomic_DNA"/>
</dbReference>
<feature type="binding site" description="via phosphate group" evidence="7">
    <location>
        <position position="105"/>
    </location>
    <ligand>
        <name>Mg(2+)</name>
        <dbReference type="ChEBI" id="CHEBI:18420"/>
    </ligand>
</feature>
<reference evidence="15" key="1">
    <citation type="submission" date="2017-02" db="EMBL/GenBank/DDBJ databases">
        <authorList>
            <person name="Varghese N."/>
            <person name="Submissions S."/>
        </authorList>
    </citation>
    <scope>NUCLEOTIDE SEQUENCE [LARGE SCALE GENOMIC DNA]</scope>
    <source>
        <strain evidence="15">DSM 16521</strain>
    </source>
</reference>
<dbReference type="GO" id="GO:0009252">
    <property type="term" value="P:peptidoglycan biosynthetic process"/>
    <property type="evidence" value="ECO:0007669"/>
    <property type="project" value="TreeGrafter"/>
</dbReference>
<gene>
    <name evidence="7" type="primary">glmM</name>
    <name evidence="14" type="ORF">SAMN02745885_01080</name>
</gene>
<dbReference type="InterPro" id="IPR006352">
    <property type="entry name" value="GlmM_bact"/>
</dbReference>
<dbReference type="Gene3D" id="3.30.310.50">
    <property type="entry name" value="Alpha-D-phosphohexomutase, C-terminal domain"/>
    <property type="match status" value="1"/>
</dbReference>
<dbReference type="GO" id="GO:0005829">
    <property type="term" value="C:cytosol"/>
    <property type="evidence" value="ECO:0007669"/>
    <property type="project" value="TreeGrafter"/>
</dbReference>
<proteinExistence type="inferred from homology"/>
<dbReference type="GO" id="GO:0000287">
    <property type="term" value="F:magnesium ion binding"/>
    <property type="evidence" value="ECO:0007669"/>
    <property type="project" value="UniProtKB-UniRule"/>
</dbReference>
<evidence type="ECO:0000256" key="2">
    <source>
        <dbReference type="ARBA" id="ARBA00022553"/>
    </source>
</evidence>
<dbReference type="GO" id="GO:0006048">
    <property type="term" value="P:UDP-N-acetylglucosamine biosynthetic process"/>
    <property type="evidence" value="ECO:0007669"/>
    <property type="project" value="TreeGrafter"/>
</dbReference>
<dbReference type="Proteomes" id="UP000189933">
    <property type="component" value="Unassembled WGS sequence"/>
</dbReference>
<protein>
    <recommendedName>
        <fullName evidence="7 9">Phosphoglucosamine mutase</fullName>
        <ecNumber evidence="7 9">5.4.2.10</ecNumber>
    </recommendedName>
</protein>
<dbReference type="InterPro" id="IPR050060">
    <property type="entry name" value="Phosphoglucosamine_mutase"/>
</dbReference>
<dbReference type="SUPFAM" id="SSF55957">
    <property type="entry name" value="Phosphoglucomutase, C-terminal domain"/>
    <property type="match status" value="1"/>
</dbReference>
<evidence type="ECO:0000259" key="11">
    <source>
        <dbReference type="Pfam" id="PF02878"/>
    </source>
</evidence>
<evidence type="ECO:0000259" key="13">
    <source>
        <dbReference type="Pfam" id="PF02880"/>
    </source>
</evidence>
<comment type="function">
    <text evidence="7 9">Catalyzes the conversion of glucosamine-6-phosphate to glucosamine-1-phosphate.</text>
</comment>
<evidence type="ECO:0000313" key="15">
    <source>
        <dbReference type="Proteomes" id="UP000189933"/>
    </source>
</evidence>
<dbReference type="Pfam" id="PF02879">
    <property type="entry name" value="PGM_PMM_II"/>
    <property type="match status" value="1"/>
</dbReference>
<evidence type="ECO:0000256" key="8">
    <source>
        <dbReference type="RuleBase" id="RU004326"/>
    </source>
</evidence>
<dbReference type="PANTHER" id="PTHR42946">
    <property type="entry name" value="PHOSPHOHEXOSE MUTASE"/>
    <property type="match status" value="1"/>
</dbReference>
<feature type="active site" description="Phosphoserine intermediate" evidence="7">
    <location>
        <position position="105"/>
    </location>
</feature>
<feature type="binding site" evidence="7">
    <location>
        <position position="251"/>
    </location>
    <ligand>
        <name>Mg(2+)</name>
        <dbReference type="ChEBI" id="CHEBI:18420"/>
    </ligand>
</feature>
<dbReference type="CDD" id="cd05802">
    <property type="entry name" value="GlmM"/>
    <property type="match status" value="1"/>
</dbReference>
<feature type="domain" description="Alpha-D-phosphohexomutase alpha/beta/alpha" evidence="13">
    <location>
        <begin position="264"/>
        <end position="374"/>
    </location>
</feature>
<dbReference type="InterPro" id="IPR036900">
    <property type="entry name" value="A-D-PHexomutase_C_sf"/>
</dbReference>
<dbReference type="FunFam" id="3.40.120.10:FF:000003">
    <property type="entry name" value="Phosphoglucosamine mutase"/>
    <property type="match status" value="1"/>
</dbReference>
<dbReference type="GO" id="GO:0008966">
    <property type="term" value="F:phosphoglucosamine mutase activity"/>
    <property type="evidence" value="ECO:0007669"/>
    <property type="project" value="UniProtKB-UniRule"/>
</dbReference>
<dbReference type="SUPFAM" id="SSF53738">
    <property type="entry name" value="Phosphoglucomutase, first 3 domains"/>
    <property type="match status" value="3"/>
</dbReference>
<feature type="domain" description="Alpha-D-phosphohexomutase C-terminal" evidence="10">
    <location>
        <begin position="380"/>
        <end position="446"/>
    </location>
</feature>
<sequence>MGKLFGTDGVRGIANQELTPELAFRLGRAGGAVLARAAREQGIERPALVIGRDTRISGQMLESALVAGLNSAGVDAWLAGVIPTPAVAYLIRAYGAQGGVVISASHNPAPDNGIKFFGPSGYKLTDEQEETIEALLGETAEEDHLPRPIGAQVGRVRQLEDAEDRYLAFLKSTIPGDLSGLKVVVDCANGAACRVSPRLLRELGAEVLVINDQPDGLNINAGCGSTHLDALKAAVVEHGAQVGIAHDGDADRVLAVDEKGQVIDGDVIMALCALAWQKQGRLQQNTLVVTVMTNLGLHLALKPRGINILETRVGDRYVLEKMLESGAVLGGEQSGHIIFLDYNTTGDGVLTGLQLLHIIKEAGKPASATAAVMERLPQFLVNVRVKDKEAAMASLKAQEAIRQAEAQLAGQGRILVRPSGTEPLIRVMGEGRDGALVEKLVREIAAIFEQM</sequence>
<comment type="catalytic activity">
    <reaction evidence="6 7 9">
        <text>alpha-D-glucosamine 1-phosphate = D-glucosamine 6-phosphate</text>
        <dbReference type="Rhea" id="RHEA:23424"/>
        <dbReference type="ChEBI" id="CHEBI:58516"/>
        <dbReference type="ChEBI" id="CHEBI:58725"/>
        <dbReference type="EC" id="5.4.2.10"/>
    </reaction>
</comment>
<organism evidence="14 15">
    <name type="scientific">Carboxydocella sporoproducens DSM 16521</name>
    <dbReference type="NCBI Taxonomy" id="1121270"/>
    <lineage>
        <taxon>Bacteria</taxon>
        <taxon>Bacillati</taxon>
        <taxon>Bacillota</taxon>
        <taxon>Clostridia</taxon>
        <taxon>Eubacteriales</taxon>
        <taxon>Clostridiales Family XVI. Incertae Sedis</taxon>
        <taxon>Carboxydocella</taxon>
    </lineage>
</organism>
<feature type="binding site" evidence="7">
    <location>
        <position position="249"/>
    </location>
    <ligand>
        <name>Mg(2+)</name>
        <dbReference type="ChEBI" id="CHEBI:18420"/>
    </ligand>
</feature>
<dbReference type="PRINTS" id="PR00509">
    <property type="entry name" value="PGMPMM"/>
</dbReference>
<keyword evidence="4 7" id="KW-0460">Magnesium</keyword>
<dbReference type="HAMAP" id="MF_01554_B">
    <property type="entry name" value="GlmM_B"/>
    <property type="match status" value="1"/>
</dbReference>
<dbReference type="GO" id="GO:0004615">
    <property type="term" value="F:phosphomannomutase activity"/>
    <property type="evidence" value="ECO:0007669"/>
    <property type="project" value="TreeGrafter"/>
</dbReference>
<feature type="domain" description="Alpha-D-phosphohexomutase alpha/beta/alpha" evidence="11">
    <location>
        <begin position="3"/>
        <end position="139"/>
    </location>
</feature>
<dbReference type="Pfam" id="PF00408">
    <property type="entry name" value="PGM_PMM_IV"/>
    <property type="match status" value="1"/>
</dbReference>
<comment type="similarity">
    <text evidence="1 7 8">Belongs to the phosphohexose mutase family.</text>
</comment>
<dbReference type="FunFam" id="3.40.120.10:FF:000001">
    <property type="entry name" value="Phosphoglucosamine mutase"/>
    <property type="match status" value="1"/>
</dbReference>
<keyword evidence="2 7" id="KW-0597">Phosphoprotein</keyword>
<comment type="PTM">
    <text evidence="7">Activated by phosphorylation.</text>
</comment>
<feature type="binding site" evidence="7">
    <location>
        <position position="247"/>
    </location>
    <ligand>
        <name>Mg(2+)</name>
        <dbReference type="ChEBI" id="CHEBI:18420"/>
    </ligand>
</feature>
<evidence type="ECO:0000313" key="14">
    <source>
        <dbReference type="EMBL" id="SJZ84562.1"/>
    </source>
</evidence>
<dbReference type="NCBIfam" id="NF008139">
    <property type="entry name" value="PRK10887.1"/>
    <property type="match status" value="1"/>
</dbReference>
<evidence type="ECO:0000256" key="4">
    <source>
        <dbReference type="ARBA" id="ARBA00022842"/>
    </source>
</evidence>
<keyword evidence="15" id="KW-1185">Reference proteome</keyword>
<dbReference type="Gene3D" id="3.40.120.10">
    <property type="entry name" value="Alpha-D-Glucose-1,6-Bisphosphate, subunit A, domain 3"/>
    <property type="match status" value="3"/>
</dbReference>
<accession>A0A1T4NZM6</accession>
<dbReference type="GO" id="GO:0005975">
    <property type="term" value="P:carbohydrate metabolic process"/>
    <property type="evidence" value="ECO:0007669"/>
    <property type="project" value="InterPro"/>
</dbReference>
<dbReference type="EC" id="5.4.2.10" evidence="7 9"/>
<dbReference type="InterPro" id="IPR005846">
    <property type="entry name" value="A-D-PHexomutase_a/b/a-III"/>
</dbReference>
<evidence type="ECO:0000259" key="12">
    <source>
        <dbReference type="Pfam" id="PF02879"/>
    </source>
</evidence>
<dbReference type="Pfam" id="PF02878">
    <property type="entry name" value="PGM_PMM_I"/>
    <property type="match status" value="1"/>
</dbReference>
<evidence type="ECO:0000256" key="5">
    <source>
        <dbReference type="ARBA" id="ARBA00023235"/>
    </source>
</evidence>
<dbReference type="AlphaFoldDB" id="A0A1T4NZM6"/>
<keyword evidence="3 7" id="KW-0479">Metal-binding</keyword>